<dbReference type="PANTHER" id="PTHR32071:SF117">
    <property type="entry name" value="PTS-DEPENDENT DIHYDROXYACETONE KINASE OPERON REGULATORY PROTEIN-RELATED"/>
    <property type="match status" value="1"/>
</dbReference>
<proteinExistence type="predicted"/>
<keyword evidence="2" id="KW-0067">ATP-binding</keyword>
<dbReference type="Pfam" id="PF00158">
    <property type="entry name" value="Sigma54_activat"/>
    <property type="match status" value="1"/>
</dbReference>
<dbReference type="SMART" id="SM00382">
    <property type="entry name" value="AAA"/>
    <property type="match status" value="1"/>
</dbReference>
<dbReference type="Proteomes" id="UP000032266">
    <property type="component" value="Chromosome"/>
</dbReference>
<protein>
    <submittedName>
        <fullName evidence="7">Response regulator containing CheY-like receiver, AAA-type ATPase, and DNA-binding domain</fullName>
    </submittedName>
</protein>
<dbReference type="InterPro" id="IPR025943">
    <property type="entry name" value="Sigma_54_int_dom_ATP-bd_2"/>
</dbReference>
<dbReference type="PROSITE" id="PS00675">
    <property type="entry name" value="SIGMA54_INTERACT_1"/>
    <property type="match status" value="1"/>
</dbReference>
<gene>
    <name evidence="7" type="ORF">YC6258_05807</name>
</gene>
<dbReference type="SUPFAM" id="SSF52540">
    <property type="entry name" value="P-loop containing nucleoside triphosphate hydrolases"/>
    <property type="match status" value="1"/>
</dbReference>
<dbReference type="Gene3D" id="1.10.10.60">
    <property type="entry name" value="Homeodomain-like"/>
    <property type="match status" value="1"/>
</dbReference>
<sequence length="325" mass="36205">MNSRSDFTEVFPEILPGIVSQNPIMIKLAGYLKKISASDGAVFLNGETGTGKELFASAIHQLSGRLGKIVCVNCGAIPESLFESLFFGHEKGSFTGADRKQHGFFYQANEGTLFLDEIAELPLMHQAKLLRVLESRKFSRIGGSEVLDFTGRIVSASHQSLEQLVEGKEFREDLWYRLNLFEVAIPSLHQRRDDIPLLARCFAMSSGRITLAPCALQLLQSSEWPGNIRQLKNTIDKLAVLADNQYVSADTIRQLAMVAEPVDCATRVAKEIIDMPITNKLKTIYDALIEQAVEISHGNKSEAARLLGVHRKVIERRMAQIHIVR</sequence>
<dbReference type="InterPro" id="IPR002078">
    <property type="entry name" value="Sigma_54_int"/>
</dbReference>
<evidence type="ECO:0000256" key="3">
    <source>
        <dbReference type="ARBA" id="ARBA00023015"/>
    </source>
</evidence>
<dbReference type="HOGENOM" id="CLU_000445_0_7_6"/>
<dbReference type="STRING" id="1445510.YC6258_05807"/>
<keyword evidence="3" id="KW-0805">Transcription regulation</keyword>
<dbReference type="PROSITE" id="PS00688">
    <property type="entry name" value="SIGMA54_INTERACT_3"/>
    <property type="match status" value="1"/>
</dbReference>
<evidence type="ECO:0000256" key="2">
    <source>
        <dbReference type="ARBA" id="ARBA00022840"/>
    </source>
</evidence>
<dbReference type="Pfam" id="PF02954">
    <property type="entry name" value="HTH_8"/>
    <property type="match status" value="1"/>
</dbReference>
<dbReference type="AlphaFoldDB" id="A0A0C5VF04"/>
<dbReference type="Pfam" id="PF25601">
    <property type="entry name" value="AAA_lid_14"/>
    <property type="match status" value="1"/>
</dbReference>
<evidence type="ECO:0000259" key="6">
    <source>
        <dbReference type="PROSITE" id="PS50045"/>
    </source>
</evidence>
<dbReference type="CDD" id="cd00009">
    <property type="entry name" value="AAA"/>
    <property type="match status" value="1"/>
</dbReference>
<dbReference type="InterPro" id="IPR025662">
    <property type="entry name" value="Sigma_54_int_dom_ATP-bd_1"/>
</dbReference>
<evidence type="ECO:0000256" key="5">
    <source>
        <dbReference type="ARBA" id="ARBA00023163"/>
    </source>
</evidence>
<keyword evidence="4 7" id="KW-0238">DNA-binding</keyword>
<dbReference type="InterPro" id="IPR058031">
    <property type="entry name" value="AAA_lid_NorR"/>
</dbReference>
<evidence type="ECO:0000313" key="8">
    <source>
        <dbReference type="Proteomes" id="UP000032266"/>
    </source>
</evidence>
<accession>A0A0C5VF04</accession>
<dbReference type="PRINTS" id="PR01590">
    <property type="entry name" value="HTHFIS"/>
</dbReference>
<keyword evidence="8" id="KW-1185">Reference proteome</keyword>
<dbReference type="EMBL" id="CP007142">
    <property type="protein sequence ID" value="AJQ97835.1"/>
    <property type="molecule type" value="Genomic_DNA"/>
</dbReference>
<dbReference type="InterPro" id="IPR009057">
    <property type="entry name" value="Homeodomain-like_sf"/>
</dbReference>
<feature type="domain" description="Sigma-54 factor interaction" evidence="6">
    <location>
        <begin position="18"/>
        <end position="240"/>
    </location>
</feature>
<dbReference type="InterPro" id="IPR003593">
    <property type="entry name" value="AAA+_ATPase"/>
</dbReference>
<name>A0A0C5VF04_9GAMM</name>
<evidence type="ECO:0000313" key="7">
    <source>
        <dbReference type="EMBL" id="AJQ97835.1"/>
    </source>
</evidence>
<reference evidence="7 8" key="1">
    <citation type="submission" date="2014-01" db="EMBL/GenBank/DDBJ databases">
        <title>Full genme sequencing of cellulolytic bacterium Gynuella sunshinyii YC6258T gen. nov., sp. nov.</title>
        <authorList>
            <person name="Khan H."/>
            <person name="Chung E.J."/>
            <person name="Chung Y.R."/>
        </authorList>
    </citation>
    <scope>NUCLEOTIDE SEQUENCE [LARGE SCALE GENOMIC DNA]</scope>
    <source>
        <strain evidence="7 8">YC6258</strain>
    </source>
</reference>
<dbReference type="PANTHER" id="PTHR32071">
    <property type="entry name" value="TRANSCRIPTIONAL REGULATORY PROTEIN"/>
    <property type="match status" value="1"/>
</dbReference>
<dbReference type="Gene3D" id="3.40.50.300">
    <property type="entry name" value="P-loop containing nucleotide triphosphate hydrolases"/>
    <property type="match status" value="1"/>
</dbReference>
<dbReference type="InterPro" id="IPR002197">
    <property type="entry name" value="HTH_Fis"/>
</dbReference>
<dbReference type="GO" id="GO:0043565">
    <property type="term" value="F:sequence-specific DNA binding"/>
    <property type="evidence" value="ECO:0007669"/>
    <property type="project" value="InterPro"/>
</dbReference>
<evidence type="ECO:0000256" key="1">
    <source>
        <dbReference type="ARBA" id="ARBA00022741"/>
    </source>
</evidence>
<evidence type="ECO:0000256" key="4">
    <source>
        <dbReference type="ARBA" id="ARBA00023125"/>
    </source>
</evidence>
<dbReference type="GO" id="GO:0005524">
    <property type="term" value="F:ATP binding"/>
    <property type="evidence" value="ECO:0007669"/>
    <property type="project" value="UniProtKB-KW"/>
</dbReference>
<dbReference type="FunFam" id="3.40.50.300:FF:000006">
    <property type="entry name" value="DNA-binding transcriptional regulator NtrC"/>
    <property type="match status" value="1"/>
</dbReference>
<dbReference type="RefSeq" id="WP_169749036.1">
    <property type="nucleotide sequence ID" value="NZ_CP007142.1"/>
</dbReference>
<keyword evidence="5" id="KW-0804">Transcription</keyword>
<dbReference type="PROSITE" id="PS00676">
    <property type="entry name" value="SIGMA54_INTERACT_2"/>
    <property type="match status" value="1"/>
</dbReference>
<dbReference type="InterPro" id="IPR025944">
    <property type="entry name" value="Sigma_54_int_dom_CS"/>
</dbReference>
<dbReference type="Gene3D" id="1.10.8.60">
    <property type="match status" value="1"/>
</dbReference>
<dbReference type="PROSITE" id="PS50045">
    <property type="entry name" value="SIGMA54_INTERACT_4"/>
    <property type="match status" value="1"/>
</dbReference>
<dbReference type="KEGG" id="gsn:YC6258_05807"/>
<dbReference type="GO" id="GO:0006355">
    <property type="term" value="P:regulation of DNA-templated transcription"/>
    <property type="evidence" value="ECO:0007669"/>
    <property type="project" value="InterPro"/>
</dbReference>
<dbReference type="SUPFAM" id="SSF46689">
    <property type="entry name" value="Homeodomain-like"/>
    <property type="match status" value="1"/>
</dbReference>
<dbReference type="InterPro" id="IPR027417">
    <property type="entry name" value="P-loop_NTPase"/>
</dbReference>
<keyword evidence="1" id="KW-0547">Nucleotide-binding</keyword>
<organism evidence="7 8">
    <name type="scientific">Gynuella sunshinyii YC6258</name>
    <dbReference type="NCBI Taxonomy" id="1445510"/>
    <lineage>
        <taxon>Bacteria</taxon>
        <taxon>Pseudomonadati</taxon>
        <taxon>Pseudomonadota</taxon>
        <taxon>Gammaproteobacteria</taxon>
        <taxon>Oceanospirillales</taxon>
        <taxon>Saccharospirillaceae</taxon>
        <taxon>Gynuella</taxon>
    </lineage>
</organism>